<evidence type="ECO:0000313" key="11">
    <source>
        <dbReference type="Proteomes" id="UP001589818"/>
    </source>
</evidence>
<organism evidence="10 11">
    <name type="scientific">Paenibacillus mendelii</name>
    <dbReference type="NCBI Taxonomy" id="206163"/>
    <lineage>
        <taxon>Bacteria</taxon>
        <taxon>Bacillati</taxon>
        <taxon>Bacillota</taxon>
        <taxon>Bacilli</taxon>
        <taxon>Bacillales</taxon>
        <taxon>Paenibacillaceae</taxon>
        <taxon>Paenibacillus</taxon>
    </lineage>
</organism>
<feature type="transmembrane region" description="Helical" evidence="7">
    <location>
        <begin position="135"/>
        <end position="153"/>
    </location>
</feature>
<evidence type="ECO:0000256" key="3">
    <source>
        <dbReference type="ARBA" id="ARBA00022741"/>
    </source>
</evidence>
<evidence type="ECO:0000256" key="7">
    <source>
        <dbReference type="SAM" id="Phobius"/>
    </source>
</evidence>
<dbReference type="PROSITE" id="PS00211">
    <property type="entry name" value="ABC_TRANSPORTER_1"/>
    <property type="match status" value="1"/>
</dbReference>
<evidence type="ECO:0000259" key="8">
    <source>
        <dbReference type="PROSITE" id="PS50893"/>
    </source>
</evidence>
<dbReference type="SUPFAM" id="SSF52540">
    <property type="entry name" value="P-loop containing nucleoside triphosphate hydrolases"/>
    <property type="match status" value="1"/>
</dbReference>
<dbReference type="InterPro" id="IPR017871">
    <property type="entry name" value="ABC_transporter-like_CS"/>
</dbReference>
<dbReference type="Gene3D" id="3.40.50.300">
    <property type="entry name" value="P-loop containing nucleotide triphosphate hydrolases"/>
    <property type="match status" value="1"/>
</dbReference>
<dbReference type="PANTHER" id="PTHR43394:SF1">
    <property type="entry name" value="ATP-BINDING CASSETTE SUB-FAMILY B MEMBER 10, MITOCHONDRIAL"/>
    <property type="match status" value="1"/>
</dbReference>
<dbReference type="InterPro" id="IPR027417">
    <property type="entry name" value="P-loop_NTPase"/>
</dbReference>
<evidence type="ECO:0000256" key="2">
    <source>
        <dbReference type="ARBA" id="ARBA00022692"/>
    </source>
</evidence>
<dbReference type="InterPro" id="IPR039421">
    <property type="entry name" value="Type_1_exporter"/>
</dbReference>
<keyword evidence="6 7" id="KW-0472">Membrane</keyword>
<dbReference type="PROSITE" id="PS50929">
    <property type="entry name" value="ABC_TM1F"/>
    <property type="match status" value="1"/>
</dbReference>
<dbReference type="SUPFAM" id="SSF90123">
    <property type="entry name" value="ABC transporter transmembrane region"/>
    <property type="match status" value="1"/>
</dbReference>
<evidence type="ECO:0000259" key="9">
    <source>
        <dbReference type="PROSITE" id="PS50929"/>
    </source>
</evidence>
<dbReference type="EMBL" id="JBHLVF010000041">
    <property type="protein sequence ID" value="MFC0394629.1"/>
    <property type="molecule type" value="Genomic_DNA"/>
</dbReference>
<dbReference type="Proteomes" id="UP001589818">
    <property type="component" value="Unassembled WGS sequence"/>
</dbReference>
<comment type="subcellular location">
    <subcellularLocation>
        <location evidence="1">Cell membrane</location>
        <topology evidence="1">Multi-pass membrane protein</topology>
    </subcellularLocation>
</comment>
<dbReference type="CDD" id="cd18548">
    <property type="entry name" value="ABC_6TM_Tm287_like"/>
    <property type="match status" value="1"/>
</dbReference>
<reference evidence="10 11" key="1">
    <citation type="submission" date="2024-09" db="EMBL/GenBank/DDBJ databases">
        <authorList>
            <person name="Sun Q."/>
            <person name="Mori K."/>
        </authorList>
    </citation>
    <scope>NUCLEOTIDE SEQUENCE [LARGE SCALE GENOMIC DNA]</scope>
    <source>
        <strain evidence="10 11">CCM 4839</strain>
    </source>
</reference>
<feature type="transmembrane region" description="Helical" evidence="7">
    <location>
        <begin position="242"/>
        <end position="260"/>
    </location>
</feature>
<dbReference type="GO" id="GO:0005524">
    <property type="term" value="F:ATP binding"/>
    <property type="evidence" value="ECO:0007669"/>
    <property type="project" value="UniProtKB-KW"/>
</dbReference>
<keyword evidence="3" id="KW-0547">Nucleotide-binding</keyword>
<name>A0ABV6JFD1_9BACL</name>
<feature type="transmembrane region" description="Helical" evidence="7">
    <location>
        <begin position="53"/>
        <end position="74"/>
    </location>
</feature>
<feature type="transmembrane region" description="Helical" evidence="7">
    <location>
        <begin position="159"/>
        <end position="176"/>
    </location>
</feature>
<dbReference type="PANTHER" id="PTHR43394">
    <property type="entry name" value="ATP-DEPENDENT PERMEASE MDL1, MITOCHONDRIAL"/>
    <property type="match status" value="1"/>
</dbReference>
<dbReference type="Gene3D" id="1.20.1560.10">
    <property type="entry name" value="ABC transporter type 1, transmembrane domain"/>
    <property type="match status" value="1"/>
</dbReference>
<dbReference type="InterPro" id="IPR011527">
    <property type="entry name" value="ABC1_TM_dom"/>
</dbReference>
<feature type="transmembrane region" description="Helical" evidence="7">
    <location>
        <begin position="280"/>
        <end position="298"/>
    </location>
</feature>
<feature type="domain" description="ABC transmembrane type-1" evidence="9">
    <location>
        <begin position="18"/>
        <end position="300"/>
    </location>
</feature>
<dbReference type="InterPro" id="IPR003593">
    <property type="entry name" value="AAA+_ATPase"/>
</dbReference>
<dbReference type="InterPro" id="IPR036640">
    <property type="entry name" value="ABC1_TM_sf"/>
</dbReference>
<dbReference type="PROSITE" id="PS50893">
    <property type="entry name" value="ABC_TRANSPORTER_2"/>
    <property type="match status" value="1"/>
</dbReference>
<evidence type="ECO:0000256" key="1">
    <source>
        <dbReference type="ARBA" id="ARBA00004651"/>
    </source>
</evidence>
<sequence length="581" mass="64225">MRVGLIFTFLKKYRVAAIVALSMLLFELAVELVQPLMISKIIDEGIMKSDLSVVWLWGGVLTASAVLAFLSGIASSFYASHASMGFGYDLRDKLYEKVQSFTYPVFNRFATSSLITRLTGDVSQVQDLVFMSLRFMTRVPLIVIGSMIMALVVHLKLGLLMVCTVPILLLFITWVIKKSAALFRVVQSRLDSVNGVIQENLTGIRLIRVFVRMSHEVSRFAKASAHLMKGTVSVLRLTETTMPFIFLIGNAGIIAILWFGRRDIAAGSASVGEVVAVVNYSLRTIGALSAISWLVVSFSKGRASAMRIEELFSTDNDAVGHTQAEQKTPLIQGHVEFNHVSFFYPNNGIHVLEGISFTARPGERIAILGATGSGKTSLVQLITRLYEENEGTVRIDGIDARKLDTPNLRDAIGYVPQEVLLFTGSVRDNIAWGNEYATLEQIMEAAKRAQIHETIEQLPQGYDTMLGQRGVNLSGGQKQRISIARALVRNPSILILDDSTSALDVRTEAALLDSLTDLSCTTFLVTQKISSTMSADLILLLDEGRLIEKGKHDDLMSRSPLYRQIYQSQYGEEAQHVQRTY</sequence>
<keyword evidence="4 10" id="KW-0067">ATP-binding</keyword>
<feature type="domain" description="ABC transporter" evidence="8">
    <location>
        <begin position="335"/>
        <end position="568"/>
    </location>
</feature>
<evidence type="ECO:0000256" key="5">
    <source>
        <dbReference type="ARBA" id="ARBA00022989"/>
    </source>
</evidence>
<dbReference type="SMART" id="SM00382">
    <property type="entry name" value="AAA"/>
    <property type="match status" value="1"/>
</dbReference>
<evidence type="ECO:0000313" key="10">
    <source>
        <dbReference type="EMBL" id="MFC0394629.1"/>
    </source>
</evidence>
<accession>A0ABV6JFD1</accession>
<evidence type="ECO:0000256" key="6">
    <source>
        <dbReference type="ARBA" id="ARBA00023136"/>
    </source>
</evidence>
<evidence type="ECO:0000256" key="4">
    <source>
        <dbReference type="ARBA" id="ARBA00022840"/>
    </source>
</evidence>
<keyword evidence="5 7" id="KW-1133">Transmembrane helix</keyword>
<keyword evidence="2 7" id="KW-0812">Transmembrane</keyword>
<proteinExistence type="predicted"/>
<protein>
    <submittedName>
        <fullName evidence="10">ABC transporter ATP-binding protein</fullName>
    </submittedName>
</protein>
<dbReference type="Pfam" id="PF00005">
    <property type="entry name" value="ABC_tran"/>
    <property type="match status" value="1"/>
</dbReference>
<dbReference type="Pfam" id="PF00664">
    <property type="entry name" value="ABC_membrane"/>
    <property type="match status" value="1"/>
</dbReference>
<comment type="caution">
    <text evidence="10">The sequence shown here is derived from an EMBL/GenBank/DDBJ whole genome shotgun (WGS) entry which is preliminary data.</text>
</comment>
<gene>
    <name evidence="10" type="ORF">ACFFJ8_25125</name>
</gene>
<dbReference type="RefSeq" id="WP_256555014.1">
    <property type="nucleotide sequence ID" value="NZ_JANHOF010000001.1"/>
</dbReference>
<keyword evidence="11" id="KW-1185">Reference proteome</keyword>
<dbReference type="InterPro" id="IPR003439">
    <property type="entry name" value="ABC_transporter-like_ATP-bd"/>
</dbReference>